<dbReference type="EMBL" id="VSSQ01136592">
    <property type="protein sequence ID" value="MPN60840.1"/>
    <property type="molecule type" value="Genomic_DNA"/>
</dbReference>
<accession>A0A645JCP6</accession>
<feature type="domain" description="Hydrogen maturase F tetramerization" evidence="1">
    <location>
        <begin position="2"/>
        <end position="112"/>
    </location>
</feature>
<dbReference type="AlphaFoldDB" id="A0A645JCP6"/>
<comment type="caution">
    <text evidence="2">The sequence shown here is derived from an EMBL/GenBank/DDBJ whole genome shotgun (WGS) entry which is preliminary data.</text>
</comment>
<reference evidence="2" key="1">
    <citation type="submission" date="2019-08" db="EMBL/GenBank/DDBJ databases">
        <authorList>
            <person name="Kucharzyk K."/>
            <person name="Murdoch R.W."/>
            <person name="Higgins S."/>
            <person name="Loffler F."/>
        </authorList>
    </citation>
    <scope>NUCLEOTIDE SEQUENCE</scope>
</reference>
<dbReference type="InterPro" id="IPR040644">
    <property type="entry name" value="HydF_tetramer"/>
</dbReference>
<evidence type="ECO:0000259" key="1">
    <source>
        <dbReference type="Pfam" id="PF18133"/>
    </source>
</evidence>
<proteinExistence type="predicted"/>
<dbReference type="Gene3D" id="3.40.50.11410">
    <property type="match status" value="1"/>
</dbReference>
<dbReference type="Pfam" id="PF18133">
    <property type="entry name" value="HydF_tetramer"/>
    <property type="match status" value="1"/>
</dbReference>
<protein>
    <recommendedName>
        <fullName evidence="1">Hydrogen maturase F tetramerization domain-containing protein</fullName>
    </recommendedName>
</protein>
<organism evidence="2">
    <name type="scientific">bioreactor metagenome</name>
    <dbReference type="NCBI Taxonomy" id="1076179"/>
    <lineage>
        <taxon>unclassified sequences</taxon>
        <taxon>metagenomes</taxon>
        <taxon>ecological metagenomes</taxon>
    </lineage>
</organism>
<evidence type="ECO:0000313" key="2">
    <source>
        <dbReference type="EMBL" id="MPN60840.1"/>
    </source>
</evidence>
<name>A0A645JCP6_9ZZZZ</name>
<sequence length="114" mass="12476">MAGAYALDQLKGGAKVLIAEACTHNPLDGDIGRIKIPNMIHHKIHPEIEIEIVAGNDFPKDLTPYSLIIHCGSCMFNRKHVLSRIEQAKSQGIPITNYGIAIAYMNGILDKIAK</sequence>
<gene>
    <name evidence="2" type="ORF">SDC9_208572</name>
</gene>